<dbReference type="Proteomes" id="UP001229244">
    <property type="component" value="Unassembled WGS sequence"/>
</dbReference>
<dbReference type="EMBL" id="JAUSUL010000001">
    <property type="protein sequence ID" value="MDQ0314877.1"/>
    <property type="molecule type" value="Genomic_DNA"/>
</dbReference>
<name>A0AAE4AS96_9HYPH</name>
<accession>A0AAE4AS96</accession>
<evidence type="ECO:0000313" key="2">
    <source>
        <dbReference type="Proteomes" id="UP001229244"/>
    </source>
</evidence>
<dbReference type="RefSeq" id="WP_306884663.1">
    <property type="nucleotide sequence ID" value="NZ_JAUSUL010000001.1"/>
</dbReference>
<gene>
    <name evidence="1" type="ORF">J2S73_001314</name>
</gene>
<protein>
    <submittedName>
        <fullName evidence="1">Uncharacterized protein</fullName>
    </submittedName>
</protein>
<keyword evidence="2" id="KW-1185">Reference proteome</keyword>
<dbReference type="AlphaFoldDB" id="A0AAE4AS96"/>
<reference evidence="1" key="1">
    <citation type="submission" date="2023-07" db="EMBL/GenBank/DDBJ databases">
        <title>Genomic Encyclopedia of Type Strains, Phase IV (KMG-IV): sequencing the most valuable type-strain genomes for metagenomic binning, comparative biology and taxonomic classification.</title>
        <authorList>
            <person name="Goeker M."/>
        </authorList>
    </citation>
    <scope>NUCLEOTIDE SEQUENCE</scope>
    <source>
        <strain evidence="1">DSM 21202</strain>
    </source>
</reference>
<evidence type="ECO:0000313" key="1">
    <source>
        <dbReference type="EMBL" id="MDQ0314877.1"/>
    </source>
</evidence>
<sequence>MEGHNPGERDPAAPATAEYVAAICKELRTLAINADMFFLGYLLLLSVEEASYHTFEDEP</sequence>
<proteinExistence type="predicted"/>
<comment type="caution">
    <text evidence="1">The sequence shown here is derived from an EMBL/GenBank/DDBJ whole genome shotgun (WGS) entry which is preliminary data.</text>
</comment>
<organism evidence="1 2">
    <name type="scientific">Amorphus orientalis</name>
    <dbReference type="NCBI Taxonomy" id="649198"/>
    <lineage>
        <taxon>Bacteria</taxon>
        <taxon>Pseudomonadati</taxon>
        <taxon>Pseudomonadota</taxon>
        <taxon>Alphaproteobacteria</taxon>
        <taxon>Hyphomicrobiales</taxon>
        <taxon>Amorphaceae</taxon>
        <taxon>Amorphus</taxon>
    </lineage>
</organism>